<feature type="transmembrane region" description="Helical" evidence="2">
    <location>
        <begin position="88"/>
        <end position="111"/>
    </location>
</feature>
<gene>
    <name evidence="4" type="ORF">CSO01_30650</name>
</gene>
<dbReference type="RefSeq" id="WP_146954142.1">
    <property type="nucleotide sequence ID" value="NZ_BAABBJ010000014.1"/>
</dbReference>
<keyword evidence="2" id="KW-1133">Transmembrane helix</keyword>
<dbReference type="PANTHER" id="PTHR46663">
    <property type="entry name" value="DIGUANYLATE CYCLASE DGCT-RELATED"/>
    <property type="match status" value="1"/>
</dbReference>
<evidence type="ECO:0000256" key="1">
    <source>
        <dbReference type="SAM" id="MobiDB-lite"/>
    </source>
</evidence>
<dbReference type="PANTHER" id="PTHR46663:SF2">
    <property type="entry name" value="GGDEF DOMAIN-CONTAINING PROTEIN"/>
    <property type="match status" value="1"/>
</dbReference>
<evidence type="ECO:0000259" key="3">
    <source>
        <dbReference type="PROSITE" id="PS50887"/>
    </source>
</evidence>
<feature type="transmembrane region" description="Helical" evidence="2">
    <location>
        <begin position="216"/>
        <end position="235"/>
    </location>
</feature>
<feature type="transmembrane region" description="Helical" evidence="2">
    <location>
        <begin position="187"/>
        <end position="204"/>
    </location>
</feature>
<feature type="transmembrane region" description="Helical" evidence="2">
    <location>
        <begin position="256"/>
        <end position="277"/>
    </location>
</feature>
<reference evidence="4 5" key="1">
    <citation type="submission" date="2019-07" db="EMBL/GenBank/DDBJ databases">
        <title>Whole genome shotgun sequence of Cellulomonas soli NBRC 109434.</title>
        <authorList>
            <person name="Hosoyama A."/>
            <person name="Uohara A."/>
            <person name="Ohji S."/>
            <person name="Ichikawa N."/>
        </authorList>
    </citation>
    <scope>NUCLEOTIDE SEQUENCE [LARGE SCALE GENOMIC DNA]</scope>
    <source>
        <strain evidence="4 5">NBRC 109434</strain>
    </source>
</reference>
<feature type="region of interest" description="Disordered" evidence="1">
    <location>
        <begin position="473"/>
        <end position="499"/>
    </location>
</feature>
<feature type="transmembrane region" description="Helical" evidence="2">
    <location>
        <begin position="123"/>
        <end position="141"/>
    </location>
</feature>
<dbReference type="EMBL" id="BKAL01000012">
    <property type="protein sequence ID" value="GEP70350.1"/>
    <property type="molecule type" value="Genomic_DNA"/>
</dbReference>
<protein>
    <recommendedName>
        <fullName evidence="3">GGDEF domain-containing protein</fullName>
    </recommendedName>
</protein>
<dbReference type="Proteomes" id="UP000321798">
    <property type="component" value="Unassembled WGS sequence"/>
</dbReference>
<feature type="transmembrane region" description="Helical" evidence="2">
    <location>
        <begin position="161"/>
        <end position="180"/>
    </location>
</feature>
<feature type="transmembrane region" description="Helical" evidence="2">
    <location>
        <begin position="31"/>
        <end position="49"/>
    </location>
</feature>
<dbReference type="InterPro" id="IPR029787">
    <property type="entry name" value="Nucleotide_cyclase"/>
</dbReference>
<dbReference type="OrthoDB" id="3278283at2"/>
<dbReference type="InterPro" id="IPR000160">
    <property type="entry name" value="GGDEF_dom"/>
</dbReference>
<dbReference type="SUPFAM" id="SSF55073">
    <property type="entry name" value="Nucleotide cyclase"/>
    <property type="match status" value="1"/>
</dbReference>
<sequence>MDRRSTGAHGTLLLLLVALVALCTLGPTWRYVAVALANSAPLVVLLVQLGRRTAVHRTGWVLMAVGTGGLLAHNAHNALAVATTGSPATGLLASATLVLGYSLLLAGAVPVTLPYTRRDGGGMLDATVVGLAAASLLWGVVLHPAHVRLGSDPATVANEMALALLVTALTGMVVRVAAVAREARVPALFLLAGMLATNLADVGFTLTLDPSTGLSAWWPSALCVVPLLAFAAAVVHPAVPALARPEPPPRGLTRPYLAFLAAALAVNPLLAGLGHLLGRQVDVLLFSTGSLLMVPLVVARIGLLARHQAEAEGRLRDLATRDELTGLPNRRSVTAHLADLLGRVAAGEVAGAALLYLDLDEFKAVNDTHGHLAGDRLLRTVTERLRACVPSCALVARFGGDEFVVVLEGVPERVGLALVATIEQAMAEPVMLGDVVASGRVSIGLAVVDPGEASDVETLVGRADAAMYRAKRARQSPDAAVSGGLPTPATDGLPARRPR</sequence>
<feature type="domain" description="GGDEF" evidence="3">
    <location>
        <begin position="350"/>
        <end position="483"/>
    </location>
</feature>
<keyword evidence="5" id="KW-1185">Reference proteome</keyword>
<dbReference type="Gene3D" id="3.30.70.270">
    <property type="match status" value="1"/>
</dbReference>
<keyword evidence="2" id="KW-0472">Membrane</keyword>
<dbReference type="SMART" id="SM00267">
    <property type="entry name" value="GGDEF"/>
    <property type="match status" value="1"/>
</dbReference>
<dbReference type="PROSITE" id="PS50887">
    <property type="entry name" value="GGDEF"/>
    <property type="match status" value="1"/>
</dbReference>
<comment type="caution">
    <text evidence="4">The sequence shown here is derived from an EMBL/GenBank/DDBJ whole genome shotgun (WGS) entry which is preliminary data.</text>
</comment>
<dbReference type="NCBIfam" id="TIGR00254">
    <property type="entry name" value="GGDEF"/>
    <property type="match status" value="1"/>
</dbReference>
<dbReference type="Pfam" id="PF00990">
    <property type="entry name" value="GGDEF"/>
    <property type="match status" value="1"/>
</dbReference>
<evidence type="ECO:0000313" key="4">
    <source>
        <dbReference type="EMBL" id="GEP70350.1"/>
    </source>
</evidence>
<proteinExistence type="predicted"/>
<dbReference type="AlphaFoldDB" id="A0A512PGN1"/>
<accession>A0A512PGN1</accession>
<dbReference type="CDD" id="cd01949">
    <property type="entry name" value="GGDEF"/>
    <property type="match status" value="1"/>
</dbReference>
<dbReference type="InterPro" id="IPR052163">
    <property type="entry name" value="DGC-Regulatory_Protein"/>
</dbReference>
<dbReference type="InterPro" id="IPR043128">
    <property type="entry name" value="Rev_trsase/Diguanyl_cyclase"/>
</dbReference>
<feature type="transmembrane region" description="Helical" evidence="2">
    <location>
        <begin position="61"/>
        <end position="82"/>
    </location>
</feature>
<feature type="transmembrane region" description="Helical" evidence="2">
    <location>
        <begin position="283"/>
        <end position="305"/>
    </location>
</feature>
<evidence type="ECO:0000256" key="2">
    <source>
        <dbReference type="SAM" id="Phobius"/>
    </source>
</evidence>
<keyword evidence="2" id="KW-0812">Transmembrane</keyword>
<organism evidence="4 5">
    <name type="scientific">Cellulomonas soli</name>
    <dbReference type="NCBI Taxonomy" id="931535"/>
    <lineage>
        <taxon>Bacteria</taxon>
        <taxon>Bacillati</taxon>
        <taxon>Actinomycetota</taxon>
        <taxon>Actinomycetes</taxon>
        <taxon>Micrococcales</taxon>
        <taxon>Cellulomonadaceae</taxon>
        <taxon>Cellulomonas</taxon>
    </lineage>
</organism>
<name>A0A512PGN1_9CELL</name>
<evidence type="ECO:0000313" key="5">
    <source>
        <dbReference type="Proteomes" id="UP000321798"/>
    </source>
</evidence>